<dbReference type="PANTHER" id="PTHR47331">
    <property type="entry name" value="PHD-TYPE DOMAIN-CONTAINING PROTEIN"/>
    <property type="match status" value="1"/>
</dbReference>
<protein>
    <submittedName>
        <fullName evidence="1">Uncharacterized protein</fullName>
    </submittedName>
</protein>
<dbReference type="Proteomes" id="UP000507470">
    <property type="component" value="Unassembled WGS sequence"/>
</dbReference>
<dbReference type="PANTHER" id="PTHR47331:SF5">
    <property type="entry name" value="RIBONUCLEASE H"/>
    <property type="match status" value="1"/>
</dbReference>
<dbReference type="AlphaFoldDB" id="A0A6J8ELR7"/>
<name>A0A6J8ELR7_MYTCO</name>
<keyword evidence="2" id="KW-1185">Reference proteome</keyword>
<dbReference type="OrthoDB" id="10066767at2759"/>
<proteinExistence type="predicted"/>
<evidence type="ECO:0000313" key="2">
    <source>
        <dbReference type="Proteomes" id="UP000507470"/>
    </source>
</evidence>
<organism evidence="1 2">
    <name type="scientific">Mytilus coruscus</name>
    <name type="common">Sea mussel</name>
    <dbReference type="NCBI Taxonomy" id="42192"/>
    <lineage>
        <taxon>Eukaryota</taxon>
        <taxon>Metazoa</taxon>
        <taxon>Spiralia</taxon>
        <taxon>Lophotrochozoa</taxon>
        <taxon>Mollusca</taxon>
        <taxon>Bivalvia</taxon>
        <taxon>Autobranchia</taxon>
        <taxon>Pteriomorphia</taxon>
        <taxon>Mytilida</taxon>
        <taxon>Mytiloidea</taxon>
        <taxon>Mytilidae</taxon>
        <taxon>Mytilinae</taxon>
        <taxon>Mytilus</taxon>
    </lineage>
</organism>
<sequence length="230" mass="26606">MGHSAVAYVAAKERLERKYGGKKATNYFVLENFKPVREGFAKDNEKLADLQNKTVVNLKEAGPFEELKNGSLYNKLQRKMTKSMLSRDIRGKPGEPIARLTLLGWTGIEETNCGQDQTLFNRTYFARGQENRNDLDKNLRKYLENENIKTPSECDERQALYKVEQSLEFKDGHYEVGVLWIDNAPSLPYNYNMVLSRLENTEKRLNKDPSIANYRRYVEKGYVSAKEETT</sequence>
<evidence type="ECO:0000313" key="1">
    <source>
        <dbReference type="EMBL" id="CAC5420525.1"/>
    </source>
</evidence>
<dbReference type="EMBL" id="CACVKT020009153">
    <property type="protein sequence ID" value="CAC5420525.1"/>
    <property type="molecule type" value="Genomic_DNA"/>
</dbReference>
<gene>
    <name evidence="1" type="ORF">MCOR_52744</name>
</gene>
<accession>A0A6J8ELR7</accession>
<reference evidence="1 2" key="1">
    <citation type="submission" date="2020-06" db="EMBL/GenBank/DDBJ databases">
        <authorList>
            <person name="Li R."/>
            <person name="Bekaert M."/>
        </authorList>
    </citation>
    <scope>NUCLEOTIDE SEQUENCE [LARGE SCALE GENOMIC DNA]</scope>
    <source>
        <strain evidence="2">wild</strain>
    </source>
</reference>